<evidence type="ECO:0000256" key="1">
    <source>
        <dbReference type="ARBA" id="ARBA00022908"/>
    </source>
</evidence>
<dbReference type="Gene3D" id="1.10.150.130">
    <property type="match status" value="1"/>
</dbReference>
<gene>
    <name evidence="6" type="ORF">UT06_C0050G0007</name>
</gene>
<evidence type="ECO:0000313" key="6">
    <source>
        <dbReference type="EMBL" id="KKQ82170.1"/>
    </source>
</evidence>
<dbReference type="InterPro" id="IPR044068">
    <property type="entry name" value="CB"/>
</dbReference>
<keyword evidence="1" id="KW-0229">DNA integration</keyword>
<dbReference type="EMBL" id="LBVJ01000050">
    <property type="protein sequence ID" value="KKQ82170.1"/>
    <property type="molecule type" value="Genomic_DNA"/>
</dbReference>
<dbReference type="PROSITE" id="PS51900">
    <property type="entry name" value="CB"/>
    <property type="match status" value="1"/>
</dbReference>
<sequence>MSQDSLKDLLPRFVLHLQDKKRSPSTILAYRADLDQLVIFLVDKNKPTADLVEPDDIETFRDQLLSQKYTPKSVSRKLNAVKTFFRFLMDEKLVSRDPYRALRDIVRSDTRITAIVEIILQTGLRISEVAGLKMENIKNGTLHVDAYATQSARDIPLNTPAKMTLEKLATLTQRGFLELDEKFATKDDLEKFVTKEELKKELKKFATKEELYFALDKTKDEIKQEIKEETRGSMNKFLTEADKISKKI</sequence>
<protein>
    <submittedName>
        <fullName evidence="6">Tyrosine recombinase XerC</fullName>
    </submittedName>
</protein>
<name>A0A0G0L2T2_9BACT</name>
<proteinExistence type="predicted"/>
<dbReference type="GO" id="GO:0003677">
    <property type="term" value="F:DNA binding"/>
    <property type="evidence" value="ECO:0007669"/>
    <property type="project" value="UniProtKB-UniRule"/>
</dbReference>
<evidence type="ECO:0000256" key="4">
    <source>
        <dbReference type="PROSITE-ProRule" id="PRU01248"/>
    </source>
</evidence>
<dbReference type="InterPro" id="IPR010998">
    <property type="entry name" value="Integrase_recombinase_N"/>
</dbReference>
<organism evidence="6 7">
    <name type="scientific">Candidatus Woesebacteria bacterium GW2011_GWA1_38_8</name>
    <dbReference type="NCBI Taxonomy" id="1618547"/>
    <lineage>
        <taxon>Bacteria</taxon>
        <taxon>Candidatus Woeseibacteriota</taxon>
    </lineage>
</organism>
<accession>A0A0G0L2T2</accession>
<feature type="non-terminal residue" evidence="6">
    <location>
        <position position="248"/>
    </location>
</feature>
<feature type="domain" description="Core-binding (CB)" evidence="5">
    <location>
        <begin position="4"/>
        <end position="89"/>
    </location>
</feature>
<evidence type="ECO:0000259" key="5">
    <source>
        <dbReference type="PROSITE" id="PS51900"/>
    </source>
</evidence>
<reference evidence="6 7" key="1">
    <citation type="journal article" date="2015" name="Nature">
        <title>rRNA introns, odd ribosomes, and small enigmatic genomes across a large radiation of phyla.</title>
        <authorList>
            <person name="Brown C.T."/>
            <person name="Hug L.A."/>
            <person name="Thomas B.C."/>
            <person name="Sharon I."/>
            <person name="Castelle C.J."/>
            <person name="Singh A."/>
            <person name="Wilkins M.J."/>
            <person name="Williams K.H."/>
            <person name="Banfield J.F."/>
        </authorList>
    </citation>
    <scope>NUCLEOTIDE SEQUENCE [LARGE SCALE GENOMIC DNA]</scope>
</reference>
<dbReference type="Pfam" id="PF02899">
    <property type="entry name" value="Phage_int_SAM_1"/>
    <property type="match status" value="1"/>
</dbReference>
<dbReference type="Proteomes" id="UP000034710">
    <property type="component" value="Unassembled WGS sequence"/>
</dbReference>
<dbReference type="Gene3D" id="1.10.443.10">
    <property type="entry name" value="Intergrase catalytic core"/>
    <property type="match status" value="1"/>
</dbReference>
<dbReference type="AlphaFoldDB" id="A0A0G0L2T2"/>
<evidence type="ECO:0000313" key="7">
    <source>
        <dbReference type="Proteomes" id="UP000034710"/>
    </source>
</evidence>
<dbReference type="PANTHER" id="PTHR30349:SF81">
    <property type="entry name" value="TYROSINE RECOMBINASE XERC"/>
    <property type="match status" value="1"/>
</dbReference>
<keyword evidence="2 4" id="KW-0238">DNA-binding</keyword>
<dbReference type="InterPro" id="IPR013762">
    <property type="entry name" value="Integrase-like_cat_sf"/>
</dbReference>
<dbReference type="InterPro" id="IPR002104">
    <property type="entry name" value="Integrase_catalytic"/>
</dbReference>
<dbReference type="SUPFAM" id="SSF56349">
    <property type="entry name" value="DNA breaking-rejoining enzymes"/>
    <property type="match status" value="1"/>
</dbReference>
<dbReference type="GO" id="GO:0006310">
    <property type="term" value="P:DNA recombination"/>
    <property type="evidence" value="ECO:0007669"/>
    <property type="project" value="UniProtKB-KW"/>
</dbReference>
<dbReference type="Pfam" id="PF00589">
    <property type="entry name" value="Phage_integrase"/>
    <property type="match status" value="1"/>
</dbReference>
<dbReference type="InterPro" id="IPR011010">
    <property type="entry name" value="DNA_brk_join_enz"/>
</dbReference>
<keyword evidence="3" id="KW-0233">DNA recombination</keyword>
<comment type="caution">
    <text evidence="6">The sequence shown here is derived from an EMBL/GenBank/DDBJ whole genome shotgun (WGS) entry which is preliminary data.</text>
</comment>
<dbReference type="PANTHER" id="PTHR30349">
    <property type="entry name" value="PHAGE INTEGRASE-RELATED"/>
    <property type="match status" value="1"/>
</dbReference>
<evidence type="ECO:0000256" key="3">
    <source>
        <dbReference type="ARBA" id="ARBA00023172"/>
    </source>
</evidence>
<evidence type="ECO:0000256" key="2">
    <source>
        <dbReference type="ARBA" id="ARBA00023125"/>
    </source>
</evidence>
<dbReference type="InterPro" id="IPR050090">
    <property type="entry name" value="Tyrosine_recombinase_XerCD"/>
</dbReference>
<dbReference type="InterPro" id="IPR004107">
    <property type="entry name" value="Integrase_SAM-like_N"/>
</dbReference>
<dbReference type="GO" id="GO:0015074">
    <property type="term" value="P:DNA integration"/>
    <property type="evidence" value="ECO:0007669"/>
    <property type="project" value="UniProtKB-KW"/>
</dbReference>